<sequence length="107" mass="11281">MSSSGGRCVVAPPKDFRPIAVEDLARGVGGQDVEEFRRTGYLWPAIRSLRQPGAPSLDGVAPRASTGITTCQVAGAEPAVAVVVEWCPPLGGRLGRRPRQDGRTRSA</sequence>
<name>A0A0L8JFG1_STRVR</name>
<evidence type="ECO:0000313" key="1">
    <source>
        <dbReference type="EMBL" id="KOG12418.1"/>
    </source>
</evidence>
<dbReference type="EMBL" id="LGUP01000381">
    <property type="protein sequence ID" value="KOG12418.1"/>
    <property type="molecule type" value="Genomic_DNA"/>
</dbReference>
<gene>
    <name evidence="1" type="ORF">ADK34_31660</name>
</gene>
<evidence type="ECO:0000313" key="2">
    <source>
        <dbReference type="Proteomes" id="UP000037023"/>
    </source>
</evidence>
<proteinExistence type="predicted"/>
<dbReference type="AlphaFoldDB" id="A0A0L8JFG1"/>
<comment type="caution">
    <text evidence="1">The sequence shown here is derived from an EMBL/GenBank/DDBJ whole genome shotgun (WGS) entry which is preliminary data.</text>
</comment>
<dbReference type="Proteomes" id="UP000037023">
    <property type="component" value="Unassembled WGS sequence"/>
</dbReference>
<protein>
    <submittedName>
        <fullName evidence="1">Uncharacterized protein</fullName>
    </submittedName>
</protein>
<dbReference type="PATRIC" id="fig|1938.6.peg.6800"/>
<organism evidence="1 2">
    <name type="scientific">Streptomyces viridochromogenes</name>
    <dbReference type="NCBI Taxonomy" id="1938"/>
    <lineage>
        <taxon>Bacteria</taxon>
        <taxon>Bacillati</taxon>
        <taxon>Actinomycetota</taxon>
        <taxon>Actinomycetes</taxon>
        <taxon>Kitasatosporales</taxon>
        <taxon>Streptomycetaceae</taxon>
        <taxon>Streptomyces</taxon>
    </lineage>
</organism>
<accession>A0A0L8JFG1</accession>
<reference evidence="1 2" key="1">
    <citation type="submission" date="2015-06" db="EMBL/GenBank/DDBJ databases">
        <authorList>
            <person name="Hoefler B.C."/>
            <person name="Straight P.D."/>
        </authorList>
    </citation>
    <scope>NUCLEOTIDE SEQUENCE [LARGE SCALE GENOMIC DNA]</scope>
    <source>
        <strain evidence="1 2">NRRL 3427</strain>
    </source>
</reference>